<reference evidence="2" key="1">
    <citation type="journal article" date="2023" name="Science">
        <title>Genome structures resolve the early diversification of teleost fishes.</title>
        <authorList>
            <person name="Parey E."/>
            <person name="Louis A."/>
            <person name="Montfort J."/>
            <person name="Bouchez O."/>
            <person name="Roques C."/>
            <person name="Iampietro C."/>
            <person name="Lluch J."/>
            <person name="Castinel A."/>
            <person name="Donnadieu C."/>
            <person name="Desvignes T."/>
            <person name="Floi Bucao C."/>
            <person name="Jouanno E."/>
            <person name="Wen M."/>
            <person name="Mejri S."/>
            <person name="Dirks R."/>
            <person name="Jansen H."/>
            <person name="Henkel C."/>
            <person name="Chen W.J."/>
            <person name="Zahm M."/>
            <person name="Cabau C."/>
            <person name="Klopp C."/>
            <person name="Thompson A.W."/>
            <person name="Robinson-Rechavi M."/>
            <person name="Braasch I."/>
            <person name="Lecointre G."/>
            <person name="Bobe J."/>
            <person name="Postlethwait J.H."/>
            <person name="Berthelot C."/>
            <person name="Roest Crollius H."/>
            <person name="Guiguen Y."/>
        </authorList>
    </citation>
    <scope>NUCLEOTIDE SEQUENCE</scope>
    <source>
        <strain evidence="2">NC1722</strain>
    </source>
</reference>
<evidence type="ECO:0000313" key="3">
    <source>
        <dbReference type="Proteomes" id="UP001221898"/>
    </source>
</evidence>
<evidence type="ECO:0000313" key="2">
    <source>
        <dbReference type="EMBL" id="KAJ8414105.1"/>
    </source>
</evidence>
<evidence type="ECO:0000256" key="1">
    <source>
        <dbReference type="SAM" id="MobiDB-lite"/>
    </source>
</evidence>
<sequence length="107" mass="11864">MQNLLSSHPMQDVTRGLFLCFHLLNGGETGVEVRGGGMKLLPEYCRGNTARCRSQSRQGDPGGFRFTLALRDRKSRVFPGQVQPKRSLASDGGARGAWHINRSRHNV</sequence>
<dbReference type="EMBL" id="JAINUG010000014">
    <property type="protein sequence ID" value="KAJ8414105.1"/>
    <property type="molecule type" value="Genomic_DNA"/>
</dbReference>
<proteinExistence type="predicted"/>
<comment type="caution">
    <text evidence="2">The sequence shown here is derived from an EMBL/GenBank/DDBJ whole genome shotgun (WGS) entry which is preliminary data.</text>
</comment>
<feature type="region of interest" description="Disordered" evidence="1">
    <location>
        <begin position="80"/>
        <end position="107"/>
    </location>
</feature>
<gene>
    <name evidence="2" type="ORF">AAFF_G00067030</name>
</gene>
<accession>A0AAD7WYX1</accession>
<name>A0AAD7WYX1_9TELE</name>
<organism evidence="2 3">
    <name type="scientific">Aldrovandia affinis</name>
    <dbReference type="NCBI Taxonomy" id="143900"/>
    <lineage>
        <taxon>Eukaryota</taxon>
        <taxon>Metazoa</taxon>
        <taxon>Chordata</taxon>
        <taxon>Craniata</taxon>
        <taxon>Vertebrata</taxon>
        <taxon>Euteleostomi</taxon>
        <taxon>Actinopterygii</taxon>
        <taxon>Neopterygii</taxon>
        <taxon>Teleostei</taxon>
        <taxon>Notacanthiformes</taxon>
        <taxon>Halosauridae</taxon>
        <taxon>Aldrovandia</taxon>
    </lineage>
</organism>
<protein>
    <submittedName>
        <fullName evidence="2">Uncharacterized protein</fullName>
    </submittedName>
</protein>
<dbReference type="AlphaFoldDB" id="A0AAD7WYX1"/>
<keyword evidence="3" id="KW-1185">Reference proteome</keyword>
<dbReference type="Proteomes" id="UP001221898">
    <property type="component" value="Unassembled WGS sequence"/>
</dbReference>